<keyword evidence="5 8" id="KW-0812">Transmembrane</keyword>
<dbReference type="PANTHER" id="PTHR33908:SF3">
    <property type="entry name" value="UNDECAPRENYL PHOSPHATE-ALPHA-4-AMINO-4-DEOXY-L-ARABINOSE ARABINOSYL TRANSFERASE"/>
    <property type="match status" value="1"/>
</dbReference>
<dbReference type="OrthoDB" id="9775035at2"/>
<dbReference type="EC" id="2.4.2.43" evidence="11"/>
<evidence type="ECO:0000256" key="6">
    <source>
        <dbReference type="ARBA" id="ARBA00022989"/>
    </source>
</evidence>
<evidence type="ECO:0000256" key="3">
    <source>
        <dbReference type="ARBA" id="ARBA00022676"/>
    </source>
</evidence>
<keyword evidence="2" id="KW-1003">Cell membrane</keyword>
<feature type="transmembrane region" description="Helical" evidence="8">
    <location>
        <begin position="354"/>
        <end position="371"/>
    </location>
</feature>
<dbReference type="GO" id="GO:0005886">
    <property type="term" value="C:plasma membrane"/>
    <property type="evidence" value="ECO:0007669"/>
    <property type="project" value="UniProtKB-SubCell"/>
</dbReference>
<evidence type="ECO:0000259" key="9">
    <source>
        <dbReference type="Pfam" id="PF02366"/>
    </source>
</evidence>
<protein>
    <submittedName>
        <fullName evidence="11">Undecaprenyl phosphate-alpha-4-amino-4-deoxy-L-arabinose arabinosyl transferase</fullName>
        <ecNumber evidence="11">2.4.2.43</ecNumber>
    </submittedName>
</protein>
<feature type="transmembrane region" description="Helical" evidence="8">
    <location>
        <begin position="378"/>
        <end position="400"/>
    </location>
</feature>
<comment type="subcellular location">
    <subcellularLocation>
        <location evidence="1">Cell membrane</location>
        <topology evidence="1">Multi-pass membrane protein</topology>
    </subcellularLocation>
</comment>
<dbReference type="GO" id="GO:0009103">
    <property type="term" value="P:lipopolysaccharide biosynthetic process"/>
    <property type="evidence" value="ECO:0007669"/>
    <property type="project" value="UniProtKB-ARBA"/>
</dbReference>
<evidence type="ECO:0000256" key="8">
    <source>
        <dbReference type="SAM" id="Phobius"/>
    </source>
</evidence>
<dbReference type="Proteomes" id="UP000037939">
    <property type="component" value="Unassembled WGS sequence"/>
</dbReference>
<evidence type="ECO:0000256" key="5">
    <source>
        <dbReference type="ARBA" id="ARBA00022692"/>
    </source>
</evidence>
<keyword evidence="4 11" id="KW-0808">Transferase</keyword>
<keyword evidence="3 11" id="KW-0328">Glycosyltransferase</keyword>
<dbReference type="InterPro" id="IPR050297">
    <property type="entry name" value="LipidA_mod_glycosyltrf_83"/>
</dbReference>
<feature type="transmembrane region" description="Helical" evidence="8">
    <location>
        <begin position="331"/>
        <end position="348"/>
    </location>
</feature>
<accession>A0A0N1JTH5</accession>
<evidence type="ECO:0000313" key="11">
    <source>
        <dbReference type="EMBL" id="KPC54279.1"/>
    </source>
</evidence>
<keyword evidence="7 8" id="KW-0472">Membrane</keyword>
<feature type="transmembrane region" description="Helical" evidence="8">
    <location>
        <begin position="196"/>
        <end position="227"/>
    </location>
</feature>
<dbReference type="GO" id="GO:0103015">
    <property type="term" value="F:4-amino-4-deoxy-L-arabinose transferase activity"/>
    <property type="evidence" value="ECO:0007669"/>
    <property type="project" value="UniProtKB-EC"/>
</dbReference>
<evidence type="ECO:0000256" key="2">
    <source>
        <dbReference type="ARBA" id="ARBA00022475"/>
    </source>
</evidence>
<feature type="transmembrane region" description="Helical" evidence="8">
    <location>
        <begin position="415"/>
        <end position="435"/>
    </location>
</feature>
<dbReference type="Pfam" id="PF18583">
    <property type="entry name" value="Arnt_C"/>
    <property type="match status" value="1"/>
</dbReference>
<gene>
    <name evidence="11" type="primary">arnT_3</name>
    <name evidence="11" type="ORF">WG78_06505</name>
</gene>
<evidence type="ECO:0000256" key="7">
    <source>
        <dbReference type="ARBA" id="ARBA00023136"/>
    </source>
</evidence>
<dbReference type="GO" id="GO:0006493">
    <property type="term" value="P:protein O-linked glycosylation"/>
    <property type="evidence" value="ECO:0007669"/>
    <property type="project" value="InterPro"/>
</dbReference>
<evidence type="ECO:0000256" key="4">
    <source>
        <dbReference type="ARBA" id="ARBA00022679"/>
    </source>
</evidence>
<feature type="transmembrane region" description="Helical" evidence="8">
    <location>
        <begin position="139"/>
        <end position="156"/>
    </location>
</feature>
<dbReference type="PATRIC" id="fig|857265.3.peg.1335"/>
<dbReference type="InterPro" id="IPR003342">
    <property type="entry name" value="ArnT-like_N"/>
</dbReference>
<feature type="transmembrane region" description="Helical" evidence="8">
    <location>
        <begin position="288"/>
        <end position="310"/>
    </location>
</feature>
<dbReference type="RefSeq" id="WP_053936965.1">
    <property type="nucleotide sequence ID" value="NZ_LAQT01000003.1"/>
</dbReference>
<organism evidence="11 12">
    <name type="scientific">Amantichitinum ursilacus</name>
    <dbReference type="NCBI Taxonomy" id="857265"/>
    <lineage>
        <taxon>Bacteria</taxon>
        <taxon>Pseudomonadati</taxon>
        <taxon>Pseudomonadota</taxon>
        <taxon>Betaproteobacteria</taxon>
        <taxon>Neisseriales</taxon>
        <taxon>Chitinibacteraceae</taxon>
        <taxon>Amantichitinum</taxon>
    </lineage>
</organism>
<name>A0A0N1JTH5_9NEIS</name>
<dbReference type="AlphaFoldDB" id="A0A0N1JTH5"/>
<evidence type="ECO:0000256" key="1">
    <source>
        <dbReference type="ARBA" id="ARBA00004651"/>
    </source>
</evidence>
<dbReference type="InterPro" id="IPR040845">
    <property type="entry name" value="Arnt_C"/>
</dbReference>
<dbReference type="Pfam" id="PF02366">
    <property type="entry name" value="PMT"/>
    <property type="match status" value="1"/>
</dbReference>
<keyword evidence="12" id="KW-1185">Reference proteome</keyword>
<feature type="transmembrane region" description="Helical" evidence="8">
    <location>
        <begin position="239"/>
        <end position="257"/>
    </location>
</feature>
<evidence type="ECO:0000313" key="12">
    <source>
        <dbReference type="Proteomes" id="UP000037939"/>
    </source>
</evidence>
<keyword evidence="6 8" id="KW-1133">Transmembrane helix</keyword>
<evidence type="ECO:0000259" key="10">
    <source>
        <dbReference type="Pfam" id="PF18583"/>
    </source>
</evidence>
<feature type="domain" description="Aminoarabinose transferase C-terminal" evidence="10">
    <location>
        <begin position="476"/>
        <end position="577"/>
    </location>
</feature>
<feature type="domain" description="ArnT-like N-terminal" evidence="9">
    <location>
        <begin position="57"/>
        <end position="267"/>
    </location>
</feature>
<dbReference type="GO" id="GO:0000030">
    <property type="term" value="F:mannosyltransferase activity"/>
    <property type="evidence" value="ECO:0007669"/>
    <property type="project" value="InterPro"/>
</dbReference>
<sequence length="578" mass="64623">MKPSAFTTAVPTSLPRPGAAAWPSVLAALRVRWLALYAFAVCWFSTPGFRTLISPDEGRYAEIAREMLNSGDWITPRLNGIKYFEKPPLQYWMTAGSFRIFGENEFAARFWPALTGFAAVLMVWVTLRRLLRNDPHGETQAWGGAAVLASCAWWVGSGHFLTLDMGVTAFLTLALCSFVWAQQDDATPRENSTGMLVAWVAMALAMLSKGLIGLLIPAAALFIYSVLMRDWHLWKRLHLAKGLALFTVIAAPWFVLVSQRNPEFAQFFFVHEHLQRYATHEASRVQPWFFFIPILVGGVLPWAALLPAAWREGISNTVRQQQGAQGFNTSRFLLIYSAFVFVFFSISGSKLPAYILPMFPSVVMLMAPAISRIGRRTGWALVITQALVGLIALIGAPILASHSSDPQIATSDAQYSYWLYATAAVALLGAGVAGWMHRRHLRSGMVAALALSGLVSGQLPLLGYDAYAGHTSSRAMVQVLRPHLRADSTMYSVRTWDQTLPFYLKQNVQLVEYVDEFKLGQTSEPDKQMSLEQFEQRWRTDPAPLALVQPDTWQLLEKHNVPMQVVYRDRKRLVIARP</sequence>
<dbReference type="GO" id="GO:0010041">
    <property type="term" value="P:response to iron(III) ion"/>
    <property type="evidence" value="ECO:0007669"/>
    <property type="project" value="TreeGrafter"/>
</dbReference>
<comment type="caution">
    <text evidence="11">The sequence shown here is derived from an EMBL/GenBank/DDBJ whole genome shotgun (WGS) entry which is preliminary data.</text>
</comment>
<reference evidence="11 12" key="1">
    <citation type="submission" date="2015-07" db="EMBL/GenBank/DDBJ databases">
        <title>Draft genome sequence of the Amantichitinum ursilacus IGB-41, a new chitin-degrading bacterium.</title>
        <authorList>
            <person name="Kirstahler P."/>
            <person name="Guenther M."/>
            <person name="Grumaz C."/>
            <person name="Rupp S."/>
            <person name="Zibek S."/>
            <person name="Sohn K."/>
        </authorList>
    </citation>
    <scope>NUCLEOTIDE SEQUENCE [LARGE SCALE GENOMIC DNA]</scope>
    <source>
        <strain evidence="11 12">IGB-41</strain>
    </source>
</reference>
<dbReference type="EMBL" id="LAQT01000003">
    <property type="protein sequence ID" value="KPC54279.1"/>
    <property type="molecule type" value="Genomic_DNA"/>
</dbReference>
<feature type="transmembrane region" description="Helical" evidence="8">
    <location>
        <begin position="106"/>
        <end position="127"/>
    </location>
</feature>
<proteinExistence type="predicted"/>
<dbReference type="STRING" id="857265.WG78_06505"/>
<dbReference type="PANTHER" id="PTHR33908">
    <property type="entry name" value="MANNOSYLTRANSFERASE YKCB-RELATED"/>
    <property type="match status" value="1"/>
</dbReference>